<proteinExistence type="predicted"/>
<sequence>MKLVVILSAVLAIGYLSPQKREINNTHNSGKIKIYQQDGKHELSFSSSVKYGKQKNQMSVLISSDFDGNYNEENVRKATWENVAPKVKLSSNDIFENSGPIDVSGLVKKGKPFYIAFKYDGAAHEDNPQRTWFIKDVKIGDMDIQKLNWLTVPQIIVEQVGLHLQLEEWYLDPMPVKLNLKDGQLPKP</sequence>
<dbReference type="RefSeq" id="WP_068822013.1">
    <property type="nucleotide sequence ID" value="NZ_LWHJ01000022.1"/>
</dbReference>
<organism evidence="2 3">
    <name type="scientific">Pedobacter psychrophilus</name>
    <dbReference type="NCBI Taxonomy" id="1826909"/>
    <lineage>
        <taxon>Bacteria</taxon>
        <taxon>Pseudomonadati</taxon>
        <taxon>Bacteroidota</taxon>
        <taxon>Sphingobacteriia</taxon>
        <taxon>Sphingobacteriales</taxon>
        <taxon>Sphingobacteriaceae</taxon>
        <taxon>Pedobacter</taxon>
    </lineage>
</organism>
<dbReference type="AlphaFoldDB" id="A0A179DIE2"/>
<dbReference type="STRING" id="1826909.A5893_07535"/>
<gene>
    <name evidence="2" type="ORF">A5893_07535</name>
</gene>
<evidence type="ECO:0000313" key="3">
    <source>
        <dbReference type="Proteomes" id="UP000078459"/>
    </source>
</evidence>
<evidence type="ECO:0000259" key="1">
    <source>
        <dbReference type="Pfam" id="PF16409"/>
    </source>
</evidence>
<protein>
    <recommendedName>
        <fullName evidence="1">DUF5017 domain-containing protein</fullName>
    </recommendedName>
</protein>
<dbReference type="Pfam" id="PF16409">
    <property type="entry name" value="DUF5017"/>
    <property type="match status" value="1"/>
</dbReference>
<evidence type="ECO:0000313" key="2">
    <source>
        <dbReference type="EMBL" id="OAQ40781.1"/>
    </source>
</evidence>
<reference evidence="2 3" key="2">
    <citation type="submission" date="2016-06" db="EMBL/GenBank/DDBJ databases">
        <title>Pedobacter psychrophilus sp. nov., isolated from Antarctic fragmentary rock.</title>
        <authorList>
            <person name="Svec P."/>
        </authorList>
    </citation>
    <scope>NUCLEOTIDE SEQUENCE [LARGE SCALE GENOMIC DNA]</scope>
    <source>
        <strain evidence="2 3">CCM 8644</strain>
    </source>
</reference>
<dbReference type="InterPro" id="IPR032185">
    <property type="entry name" value="DUF5017"/>
</dbReference>
<dbReference type="Proteomes" id="UP000078459">
    <property type="component" value="Unassembled WGS sequence"/>
</dbReference>
<comment type="caution">
    <text evidence="2">The sequence shown here is derived from an EMBL/GenBank/DDBJ whole genome shotgun (WGS) entry which is preliminary data.</text>
</comment>
<keyword evidence="3" id="KW-1185">Reference proteome</keyword>
<reference evidence="2 3" key="1">
    <citation type="submission" date="2016-04" db="EMBL/GenBank/DDBJ databases">
        <authorList>
            <person name="Evans L.H."/>
            <person name="Alamgir A."/>
            <person name="Owens N."/>
            <person name="Weber N.D."/>
            <person name="Virtaneva K."/>
            <person name="Barbian K."/>
            <person name="Babar A."/>
            <person name="Rosenke K."/>
        </authorList>
    </citation>
    <scope>NUCLEOTIDE SEQUENCE [LARGE SCALE GENOMIC DNA]</scope>
    <source>
        <strain evidence="2 3">CCM 8644</strain>
    </source>
</reference>
<name>A0A179DIE2_9SPHI</name>
<dbReference type="EMBL" id="LWHJ01000022">
    <property type="protein sequence ID" value="OAQ40781.1"/>
    <property type="molecule type" value="Genomic_DNA"/>
</dbReference>
<dbReference type="OrthoDB" id="761627at2"/>
<accession>A0A179DIE2</accession>
<feature type="domain" description="DUF5017" evidence="1">
    <location>
        <begin position="34"/>
        <end position="140"/>
    </location>
</feature>